<evidence type="ECO:0008006" key="2">
    <source>
        <dbReference type="Google" id="ProtNLM"/>
    </source>
</evidence>
<accession>A0A382CKU5</accession>
<protein>
    <recommendedName>
        <fullName evidence="2">Capsid protein</fullName>
    </recommendedName>
</protein>
<gene>
    <name evidence="1" type="ORF">METZ01_LOCUS178817</name>
</gene>
<name>A0A382CKU5_9ZZZZ</name>
<dbReference type="EMBL" id="UINC01034703">
    <property type="protein sequence ID" value="SVB25963.1"/>
    <property type="molecule type" value="Genomic_DNA"/>
</dbReference>
<evidence type="ECO:0000313" key="1">
    <source>
        <dbReference type="EMBL" id="SVB25963.1"/>
    </source>
</evidence>
<organism evidence="1">
    <name type="scientific">marine metagenome</name>
    <dbReference type="NCBI Taxonomy" id="408172"/>
    <lineage>
        <taxon>unclassified sequences</taxon>
        <taxon>metagenomes</taxon>
        <taxon>ecological metagenomes</taxon>
    </lineage>
</organism>
<sequence length="329" mass="35317">MAYNQSDQYFEPSTDTDANFGNSVSNQNNSFFLPAVYSKKVLNFFRKASVIEAITNTDYAGEITAFGDSVKIVKEPTITVYQYERGADVTQTKLTDAEITLVVDTANAFKFKVDDIESSMSHVNWREAASSSAAYALRDAFDEGVIATMFSGVSASSPNHILGSDSATDLAAGTFDGTGNLDIGFGTDEHDPIDLLGHMARLLDDQNVPEEGRWFAASPDFYEVLSETASKLLSVDYNAGQGSIRNGLVTSGKLRGFNMYKTNNIASTTNAAGKCIAGHISSTATAQTITSTEVLRDPSSFGDIVRGLHVYGAKVLRDGALVSAFYGID</sequence>
<dbReference type="AlphaFoldDB" id="A0A382CKU5"/>
<reference evidence="1" key="1">
    <citation type="submission" date="2018-05" db="EMBL/GenBank/DDBJ databases">
        <authorList>
            <person name="Lanie J.A."/>
            <person name="Ng W.-L."/>
            <person name="Kazmierczak K.M."/>
            <person name="Andrzejewski T.M."/>
            <person name="Davidsen T.M."/>
            <person name="Wayne K.J."/>
            <person name="Tettelin H."/>
            <person name="Glass J.I."/>
            <person name="Rusch D."/>
            <person name="Podicherti R."/>
            <person name="Tsui H.-C.T."/>
            <person name="Winkler M.E."/>
        </authorList>
    </citation>
    <scope>NUCLEOTIDE SEQUENCE</scope>
</reference>
<proteinExistence type="predicted"/>